<feature type="non-terminal residue" evidence="2">
    <location>
        <position position="1"/>
    </location>
</feature>
<protein>
    <submittedName>
        <fullName evidence="2">Glycosyl transferase, family 2</fullName>
    </submittedName>
</protein>
<feature type="non-terminal residue" evidence="2">
    <location>
        <position position="112"/>
    </location>
</feature>
<dbReference type="EMBL" id="CADCVO010000041">
    <property type="protein sequence ID" value="CAA9468623.1"/>
    <property type="molecule type" value="Genomic_DNA"/>
</dbReference>
<sequence length="112" mass="13032">EHHRTPSHLPPRRRGRRAPRAPRLGRHPVPERGGEHRAVRAHRARRPRSRGHPGRGGRGRQRLHGRLGRAGRRGGRARRARAAARLRVRLPGRLRRRPRQVHRHGRRGPDVR</sequence>
<gene>
    <name evidence="2" type="ORF">AVDCRST_MAG13-267</name>
</gene>
<feature type="region of interest" description="Disordered" evidence="1">
    <location>
        <begin position="1"/>
        <end position="112"/>
    </location>
</feature>
<name>A0A6J4RKI9_9ACTN</name>
<dbReference type="GO" id="GO:0016740">
    <property type="term" value="F:transferase activity"/>
    <property type="evidence" value="ECO:0007669"/>
    <property type="project" value="UniProtKB-KW"/>
</dbReference>
<evidence type="ECO:0000313" key="2">
    <source>
        <dbReference type="EMBL" id="CAA9468623.1"/>
    </source>
</evidence>
<dbReference type="AlphaFoldDB" id="A0A6J4RKI9"/>
<feature type="compositionally biased region" description="Basic residues" evidence="1">
    <location>
        <begin position="1"/>
        <end position="26"/>
    </location>
</feature>
<accession>A0A6J4RKI9</accession>
<feature type="compositionally biased region" description="Basic residues" evidence="1">
    <location>
        <begin position="39"/>
        <end position="106"/>
    </location>
</feature>
<feature type="compositionally biased region" description="Basic and acidic residues" evidence="1">
    <location>
        <begin position="28"/>
        <end position="38"/>
    </location>
</feature>
<proteinExistence type="predicted"/>
<reference evidence="2" key="1">
    <citation type="submission" date="2020-02" db="EMBL/GenBank/DDBJ databases">
        <authorList>
            <person name="Meier V. D."/>
        </authorList>
    </citation>
    <scope>NUCLEOTIDE SEQUENCE</scope>
    <source>
        <strain evidence="2">AVDCRST_MAG13</strain>
    </source>
</reference>
<evidence type="ECO:0000256" key="1">
    <source>
        <dbReference type="SAM" id="MobiDB-lite"/>
    </source>
</evidence>
<keyword evidence="2" id="KW-0808">Transferase</keyword>
<organism evidence="2">
    <name type="scientific">uncultured Solirubrobacteraceae bacterium</name>
    <dbReference type="NCBI Taxonomy" id="1162706"/>
    <lineage>
        <taxon>Bacteria</taxon>
        <taxon>Bacillati</taxon>
        <taxon>Actinomycetota</taxon>
        <taxon>Thermoleophilia</taxon>
        <taxon>Solirubrobacterales</taxon>
        <taxon>Solirubrobacteraceae</taxon>
        <taxon>environmental samples</taxon>
    </lineage>
</organism>